<proteinExistence type="predicted"/>
<dbReference type="PANTHER" id="PTHR33480:SF1">
    <property type="entry name" value="TYR RECOMBINASE DOMAIN-CONTAINING PROTEIN"/>
    <property type="match status" value="1"/>
</dbReference>
<evidence type="ECO:0000313" key="2">
    <source>
        <dbReference type="EMBL" id="KAJ8316601.1"/>
    </source>
</evidence>
<gene>
    <name evidence="2" type="ORF">KUTeg_005848</name>
</gene>
<feature type="region of interest" description="Disordered" evidence="1">
    <location>
        <begin position="1"/>
        <end position="29"/>
    </location>
</feature>
<comment type="caution">
    <text evidence="2">The sequence shown here is derived from an EMBL/GenBank/DDBJ whole genome shotgun (WGS) entry which is preliminary data.</text>
</comment>
<dbReference type="PANTHER" id="PTHR33480">
    <property type="entry name" value="SET DOMAIN-CONTAINING PROTEIN-RELATED"/>
    <property type="match status" value="1"/>
</dbReference>
<dbReference type="Proteomes" id="UP001217089">
    <property type="component" value="Unassembled WGS sequence"/>
</dbReference>
<sequence>RRSGEAERIRKDQYKETLRSGSGEPDSVVTSTLNKFEKNLCKRERGRKVPVLFTNEMKKNIDVLCASREKANVKQPYLFSKPGDSNLPYRGSDCLRILEKKSGIKHPSSLTSTRLRKQLATMA</sequence>
<feature type="compositionally biased region" description="Basic and acidic residues" evidence="1">
    <location>
        <begin position="1"/>
        <end position="18"/>
    </location>
</feature>
<dbReference type="EMBL" id="JARBDR010000307">
    <property type="protein sequence ID" value="KAJ8316601.1"/>
    <property type="molecule type" value="Genomic_DNA"/>
</dbReference>
<feature type="non-terminal residue" evidence="2">
    <location>
        <position position="1"/>
    </location>
</feature>
<organism evidence="2 3">
    <name type="scientific">Tegillarca granosa</name>
    <name type="common">Malaysian cockle</name>
    <name type="synonym">Anadara granosa</name>
    <dbReference type="NCBI Taxonomy" id="220873"/>
    <lineage>
        <taxon>Eukaryota</taxon>
        <taxon>Metazoa</taxon>
        <taxon>Spiralia</taxon>
        <taxon>Lophotrochozoa</taxon>
        <taxon>Mollusca</taxon>
        <taxon>Bivalvia</taxon>
        <taxon>Autobranchia</taxon>
        <taxon>Pteriomorphia</taxon>
        <taxon>Arcoida</taxon>
        <taxon>Arcoidea</taxon>
        <taxon>Arcidae</taxon>
        <taxon>Tegillarca</taxon>
    </lineage>
</organism>
<name>A0ABQ9FKA9_TEGGR</name>
<evidence type="ECO:0000313" key="3">
    <source>
        <dbReference type="Proteomes" id="UP001217089"/>
    </source>
</evidence>
<protein>
    <submittedName>
        <fullName evidence="2">Uncharacterized protein</fullName>
    </submittedName>
</protein>
<keyword evidence="3" id="KW-1185">Reference proteome</keyword>
<accession>A0ABQ9FKA9</accession>
<reference evidence="2 3" key="1">
    <citation type="submission" date="2022-12" db="EMBL/GenBank/DDBJ databases">
        <title>Chromosome-level genome of Tegillarca granosa.</title>
        <authorList>
            <person name="Kim J."/>
        </authorList>
    </citation>
    <scope>NUCLEOTIDE SEQUENCE [LARGE SCALE GENOMIC DNA]</scope>
    <source>
        <strain evidence="2">Teg-2019</strain>
        <tissue evidence="2">Adductor muscle</tissue>
    </source>
</reference>
<evidence type="ECO:0000256" key="1">
    <source>
        <dbReference type="SAM" id="MobiDB-lite"/>
    </source>
</evidence>